<evidence type="ECO:0000256" key="14">
    <source>
        <dbReference type="ARBA" id="ARBA00044961"/>
    </source>
</evidence>
<keyword evidence="18" id="KW-1185">Reference proteome</keyword>
<protein>
    <recommendedName>
        <fullName evidence="13">Reelin</fullName>
    </recommendedName>
</protein>
<evidence type="ECO:0000256" key="5">
    <source>
        <dbReference type="ARBA" id="ARBA00022670"/>
    </source>
</evidence>
<organism evidence="17 18">
    <name type="scientific">Laticauda laticaudata</name>
    <name type="common">Blue-ringed sea krait</name>
    <name type="synonym">Blue-lipped sea krait</name>
    <dbReference type="NCBI Taxonomy" id="8630"/>
    <lineage>
        <taxon>Eukaryota</taxon>
        <taxon>Metazoa</taxon>
        <taxon>Chordata</taxon>
        <taxon>Craniata</taxon>
        <taxon>Vertebrata</taxon>
        <taxon>Euteleostomi</taxon>
        <taxon>Lepidosauria</taxon>
        <taxon>Squamata</taxon>
        <taxon>Bifurcata</taxon>
        <taxon>Unidentata</taxon>
        <taxon>Episquamata</taxon>
        <taxon>Toxicofera</taxon>
        <taxon>Serpentes</taxon>
        <taxon>Colubroidea</taxon>
        <taxon>Elapidae</taxon>
        <taxon>Laticaudinae</taxon>
        <taxon>Laticauda</taxon>
    </lineage>
</organism>
<dbReference type="SUPFAM" id="SSF50939">
    <property type="entry name" value="Sialidases"/>
    <property type="match status" value="1"/>
</dbReference>
<evidence type="ECO:0000313" key="18">
    <source>
        <dbReference type="Proteomes" id="UP000694406"/>
    </source>
</evidence>
<feature type="signal peptide" evidence="16">
    <location>
        <begin position="1"/>
        <end position="18"/>
    </location>
</feature>
<evidence type="ECO:0000256" key="12">
    <source>
        <dbReference type="ARBA" id="ARBA00023773"/>
    </source>
</evidence>
<dbReference type="InterPro" id="IPR034968">
    <property type="entry name" value="Reelin"/>
</dbReference>
<comment type="subunit">
    <text evidence="14">Oligomer of disulfide-linked homodimers.</text>
</comment>
<dbReference type="GO" id="GO:0008236">
    <property type="term" value="F:serine-type peptidase activity"/>
    <property type="evidence" value="ECO:0007669"/>
    <property type="project" value="UniProtKB-KW"/>
</dbReference>
<dbReference type="GO" id="GO:0005615">
    <property type="term" value="C:extracellular space"/>
    <property type="evidence" value="ECO:0007669"/>
    <property type="project" value="TreeGrafter"/>
</dbReference>
<evidence type="ECO:0000313" key="17">
    <source>
        <dbReference type="Ensembl" id="ENSLLTP00000004809.1"/>
    </source>
</evidence>
<reference evidence="17" key="1">
    <citation type="submission" date="2025-08" db="UniProtKB">
        <authorList>
            <consortium name="Ensembl"/>
        </authorList>
    </citation>
    <scope>IDENTIFICATION</scope>
</reference>
<dbReference type="PANTHER" id="PTHR11841">
    <property type="entry name" value="REELIN"/>
    <property type="match status" value="1"/>
</dbReference>
<dbReference type="AlphaFoldDB" id="A0A8C5WPT0"/>
<keyword evidence="6" id="KW-0479">Metal-binding</keyword>
<keyword evidence="4" id="KW-0272">Extracellular matrix</keyword>
<evidence type="ECO:0000256" key="15">
    <source>
        <dbReference type="ARBA" id="ARBA00046064"/>
    </source>
</evidence>
<dbReference type="GO" id="GO:0070325">
    <property type="term" value="F:lipoprotein particle receptor binding"/>
    <property type="evidence" value="ECO:0007669"/>
    <property type="project" value="InterPro"/>
</dbReference>
<dbReference type="GO" id="GO:0046872">
    <property type="term" value="F:metal ion binding"/>
    <property type="evidence" value="ECO:0007669"/>
    <property type="project" value="UniProtKB-KW"/>
</dbReference>
<comment type="function">
    <text evidence="15">Extracellular matrix serine protease secreted by pioneer neurons that plays a role in layering of neurons in the cerebral cortex and cerebellum by coordinating cell positioning during neurodevelopment. Regulates microtubule function in neurons and neuronal migration. Binding to the extracellular domains of lipoprotein receptors VLDLR and LRP8/APOER2 induces tyrosine phosphorylation of DAB1 and modulation of TAU phosphorylation. Affects migration of sympathetic preganglionic neurons in the spinal cord, where it seems to act as a barrier to neuronal migration. Enzymatic activity is important for the modulation of cell adhesion.</text>
</comment>
<evidence type="ECO:0000256" key="2">
    <source>
        <dbReference type="ARBA" id="ARBA00022473"/>
    </source>
</evidence>
<evidence type="ECO:0000256" key="1">
    <source>
        <dbReference type="ARBA" id="ARBA00004498"/>
    </source>
</evidence>
<feature type="chain" id="PRO_5034528917" description="Reelin" evidence="16">
    <location>
        <begin position="19"/>
        <end position="287"/>
    </location>
</feature>
<dbReference type="Pfam" id="PF21471">
    <property type="entry name" value="Reelin_subrepeat-B"/>
    <property type="match status" value="2"/>
</dbReference>
<evidence type="ECO:0000256" key="10">
    <source>
        <dbReference type="ARBA" id="ARBA00022837"/>
    </source>
</evidence>
<dbReference type="Proteomes" id="UP000694406">
    <property type="component" value="Unplaced"/>
</dbReference>
<keyword evidence="8" id="KW-0720">Serine protease</keyword>
<sequence length="287" mass="32779">TLYFIFVQFFMRLGCGKAVPDPRSQPVLLQYSLNGGLQWNLLQEFLFSNLSNIGRYIALEIPLKARSPSTRLRWWQPSENGHFYSPWVIDQQTWAIDNVYIGDGCIDIALNYFSFFSKGCSRLLVTVDLNLTKAEFIQFYFMYGCLISPNNRNQGVLLEYSVNGGITWTLLMEIFYDHFVNILLPPDAKRVGTRFRWWQPKHEGLDQSDWAIDNVLISGSADQRMVMLDTFSSAPLPQHERSPADAGPTGRIAFDMFVDDRTTGKRSNSCKSVGVSVVFLLNKNITD</sequence>
<dbReference type="InterPro" id="IPR049419">
    <property type="entry name" value="Reelin_subrepeat-B"/>
</dbReference>
<evidence type="ECO:0000256" key="13">
    <source>
        <dbReference type="ARBA" id="ARBA00023900"/>
    </source>
</evidence>
<evidence type="ECO:0000256" key="6">
    <source>
        <dbReference type="ARBA" id="ARBA00022723"/>
    </source>
</evidence>
<dbReference type="Gene3D" id="2.60.120.260">
    <property type="entry name" value="Galactose-binding domain-like"/>
    <property type="match status" value="2"/>
</dbReference>
<dbReference type="GO" id="GO:0043005">
    <property type="term" value="C:neuron projection"/>
    <property type="evidence" value="ECO:0007669"/>
    <property type="project" value="TreeGrafter"/>
</dbReference>
<keyword evidence="5" id="KW-0645">Protease</keyword>
<dbReference type="Ensembl" id="ENSLLTT00000005006.1">
    <property type="protein sequence ID" value="ENSLLTP00000004809.1"/>
    <property type="gene ID" value="ENSLLTG00000003660.1"/>
</dbReference>
<accession>A0A8C5WPT0</accession>
<reference evidence="17" key="2">
    <citation type="submission" date="2025-09" db="UniProtKB">
        <authorList>
            <consortium name="Ensembl"/>
        </authorList>
    </citation>
    <scope>IDENTIFICATION</scope>
</reference>
<keyword evidence="10" id="KW-0106">Calcium</keyword>
<evidence type="ECO:0000256" key="7">
    <source>
        <dbReference type="ARBA" id="ARBA00022801"/>
    </source>
</evidence>
<dbReference type="GO" id="GO:0006508">
    <property type="term" value="P:proteolysis"/>
    <property type="evidence" value="ECO:0007669"/>
    <property type="project" value="UniProtKB-KW"/>
</dbReference>
<keyword evidence="16" id="KW-0732">Signal</keyword>
<evidence type="ECO:0000256" key="16">
    <source>
        <dbReference type="SAM" id="SignalP"/>
    </source>
</evidence>
<dbReference type="PANTHER" id="PTHR11841:SF1">
    <property type="entry name" value="REELIN"/>
    <property type="match status" value="1"/>
</dbReference>
<dbReference type="GO" id="GO:0007155">
    <property type="term" value="P:cell adhesion"/>
    <property type="evidence" value="ECO:0007669"/>
    <property type="project" value="UniProtKB-KW"/>
</dbReference>
<keyword evidence="3" id="KW-0964">Secreted</keyword>
<dbReference type="GO" id="GO:0007417">
    <property type="term" value="P:central nervous system development"/>
    <property type="evidence" value="ECO:0007669"/>
    <property type="project" value="InterPro"/>
</dbReference>
<dbReference type="InterPro" id="IPR036278">
    <property type="entry name" value="Sialidase_sf"/>
</dbReference>
<evidence type="ECO:0000256" key="3">
    <source>
        <dbReference type="ARBA" id="ARBA00022525"/>
    </source>
</evidence>
<dbReference type="GeneTree" id="ENSGT00580000081623"/>
<evidence type="ECO:0000256" key="8">
    <source>
        <dbReference type="ARBA" id="ARBA00022825"/>
    </source>
</evidence>
<evidence type="ECO:0000256" key="4">
    <source>
        <dbReference type="ARBA" id="ARBA00022530"/>
    </source>
</evidence>
<comment type="subcellular location">
    <subcellularLocation>
        <location evidence="1">Secreted</location>
        <location evidence="1">Extracellular space</location>
        <location evidence="1">Extracellular matrix</location>
    </subcellularLocation>
</comment>
<evidence type="ECO:0000256" key="11">
    <source>
        <dbReference type="ARBA" id="ARBA00022889"/>
    </source>
</evidence>
<evidence type="ECO:0000256" key="9">
    <source>
        <dbReference type="ARBA" id="ARBA00022833"/>
    </source>
</evidence>
<name>A0A8C5WPT0_LATLA</name>
<proteinExistence type="inferred from homology"/>
<comment type="similarity">
    <text evidence="12">Belongs to the reelin family.</text>
</comment>
<keyword evidence="7" id="KW-0378">Hydrolase</keyword>
<keyword evidence="9" id="KW-0862">Zinc</keyword>
<keyword evidence="2" id="KW-0217">Developmental protein</keyword>
<dbReference type="GO" id="GO:0001764">
    <property type="term" value="P:neuron migration"/>
    <property type="evidence" value="ECO:0007669"/>
    <property type="project" value="InterPro"/>
</dbReference>
<keyword evidence="11" id="KW-0130">Cell adhesion</keyword>